<dbReference type="Gene3D" id="3.40.640.10">
    <property type="entry name" value="Type I PLP-dependent aspartate aminotransferase-like (Major domain)"/>
    <property type="match status" value="1"/>
</dbReference>
<evidence type="ECO:0000256" key="5">
    <source>
        <dbReference type="ARBA" id="ARBA00022898"/>
    </source>
</evidence>
<sequence length="336" mass="38155">MPPGNPDLRRQIAQRYTKRGVHIGHQDIVITSGAMESLNLSLQAVTQPGDKVMVETPVFYGALQIIERLGLVPVEVFIDKHHGLDIEQMESVLTEHDIKACWLMSSFNNPTGLSLSDDKKRAIVELANQHDFYIVEDDAYGELQFAEGCSPKSIKAFDSEDRVLSCSSFSKSLCPGYRLGWLINGRFNDEIQKIQLLSTLSTSAPIQAGLAHYLTYESYDNHLRKLRKELHLRYIALRDYLLSILPTSTVLSEPEGGYFIWLYLPKSLDMADLKQQMSEYEWSLALTELFVPREELSSEEALHGLRLNFSYSLTNERKNALLHLSKVIAKMSETVR</sequence>
<dbReference type="PANTHER" id="PTHR42790:SF9">
    <property type="entry name" value="GNTR FAMILY REGULATORY PROTEIN"/>
    <property type="match status" value="1"/>
</dbReference>
<dbReference type="CDD" id="cd00609">
    <property type="entry name" value="AAT_like"/>
    <property type="match status" value="1"/>
</dbReference>
<dbReference type="Gene3D" id="3.90.1150.10">
    <property type="entry name" value="Aspartate Aminotransferase, domain 1"/>
    <property type="match status" value="1"/>
</dbReference>
<dbReference type="FunFam" id="3.40.640.10:FF:000023">
    <property type="entry name" value="Transcriptional regulator, GntR family"/>
    <property type="match status" value="1"/>
</dbReference>
<comment type="similarity">
    <text evidence="2">In the C-terminal section; belongs to the class-I pyridoxal-phosphate-dependent aminotransferase family.</text>
</comment>
<feature type="domain" description="Aminotransferase class I/classII large" evidence="9">
    <location>
        <begin position="3"/>
        <end position="280"/>
    </location>
</feature>
<dbReference type="EMBL" id="BBRZ01000056">
    <property type="protein sequence ID" value="GAM57507.1"/>
    <property type="molecule type" value="Genomic_DNA"/>
</dbReference>
<evidence type="ECO:0000256" key="8">
    <source>
        <dbReference type="ARBA" id="ARBA00023163"/>
    </source>
</evidence>
<dbReference type="SUPFAM" id="SSF53383">
    <property type="entry name" value="PLP-dependent transferases"/>
    <property type="match status" value="1"/>
</dbReference>
<evidence type="ECO:0000256" key="4">
    <source>
        <dbReference type="ARBA" id="ARBA00022679"/>
    </source>
</evidence>
<dbReference type="Pfam" id="PF00155">
    <property type="entry name" value="Aminotran_1_2"/>
    <property type="match status" value="1"/>
</dbReference>
<dbReference type="PANTHER" id="PTHR42790">
    <property type="entry name" value="AMINOTRANSFERASE"/>
    <property type="match status" value="1"/>
</dbReference>
<evidence type="ECO:0000256" key="6">
    <source>
        <dbReference type="ARBA" id="ARBA00023015"/>
    </source>
</evidence>
<keyword evidence="7" id="KW-0238">DNA-binding</keyword>
<evidence type="ECO:0000313" key="11">
    <source>
        <dbReference type="Proteomes" id="UP000031671"/>
    </source>
</evidence>
<dbReference type="InterPro" id="IPR015421">
    <property type="entry name" value="PyrdxlP-dep_Trfase_major"/>
</dbReference>
<evidence type="ECO:0000256" key="3">
    <source>
        <dbReference type="ARBA" id="ARBA00022576"/>
    </source>
</evidence>
<keyword evidence="11" id="KW-1185">Reference proteome</keyword>
<proteinExistence type="inferred from homology"/>
<keyword evidence="5" id="KW-0663">Pyridoxal phosphate</keyword>
<dbReference type="GO" id="GO:0003677">
    <property type="term" value="F:DNA binding"/>
    <property type="evidence" value="ECO:0007669"/>
    <property type="project" value="UniProtKB-KW"/>
</dbReference>
<dbReference type="InterPro" id="IPR015422">
    <property type="entry name" value="PyrdxlP-dep_Trfase_small"/>
</dbReference>
<gene>
    <name evidence="10" type="ORF">JCM19231_1854</name>
</gene>
<evidence type="ECO:0000256" key="7">
    <source>
        <dbReference type="ARBA" id="ARBA00023125"/>
    </source>
</evidence>
<dbReference type="AlphaFoldDB" id="A0A0B8NYX0"/>
<evidence type="ECO:0000256" key="2">
    <source>
        <dbReference type="ARBA" id="ARBA00005384"/>
    </source>
</evidence>
<keyword evidence="3 10" id="KW-0032">Aminotransferase</keyword>
<dbReference type="InterPro" id="IPR050859">
    <property type="entry name" value="Class-I_PLP-dep_aminotransf"/>
</dbReference>
<comment type="cofactor">
    <cofactor evidence="1">
        <name>pyridoxal 5'-phosphate</name>
        <dbReference type="ChEBI" id="CHEBI:597326"/>
    </cofactor>
</comment>
<dbReference type="InterPro" id="IPR015424">
    <property type="entry name" value="PyrdxlP-dep_Trfase"/>
</dbReference>
<dbReference type="GO" id="GO:1901605">
    <property type="term" value="P:alpha-amino acid metabolic process"/>
    <property type="evidence" value="ECO:0007669"/>
    <property type="project" value="TreeGrafter"/>
</dbReference>
<protein>
    <submittedName>
        <fullName evidence="10">Transcriptional regulator</fullName>
        <ecNumber evidence="10">2.6.1.1</ecNumber>
    </submittedName>
</protein>
<reference evidence="10 11" key="2">
    <citation type="submission" date="2015-01" db="EMBL/GenBank/DDBJ databases">
        <authorList>
            <consortium name="NBRP consortium"/>
            <person name="Sawabe T."/>
            <person name="Meirelles P."/>
            <person name="Feng G."/>
            <person name="Sayaka M."/>
            <person name="Hattori M."/>
            <person name="Ohkuma M."/>
        </authorList>
    </citation>
    <scope>NUCLEOTIDE SEQUENCE [LARGE SCALE GENOMIC DNA]</scope>
    <source>
        <strain evidence="11">JCM 19231</strain>
    </source>
</reference>
<dbReference type="Proteomes" id="UP000031671">
    <property type="component" value="Unassembled WGS sequence"/>
</dbReference>
<organism evidence="10 11">
    <name type="scientific">Vibrio ishigakensis</name>
    <dbReference type="NCBI Taxonomy" id="1481914"/>
    <lineage>
        <taxon>Bacteria</taxon>
        <taxon>Pseudomonadati</taxon>
        <taxon>Pseudomonadota</taxon>
        <taxon>Gammaproteobacteria</taxon>
        <taxon>Vibrionales</taxon>
        <taxon>Vibrionaceae</taxon>
        <taxon>Vibrio</taxon>
    </lineage>
</organism>
<dbReference type="GO" id="GO:0030170">
    <property type="term" value="F:pyridoxal phosphate binding"/>
    <property type="evidence" value="ECO:0007669"/>
    <property type="project" value="InterPro"/>
</dbReference>
<evidence type="ECO:0000256" key="1">
    <source>
        <dbReference type="ARBA" id="ARBA00001933"/>
    </source>
</evidence>
<evidence type="ECO:0000259" key="9">
    <source>
        <dbReference type="Pfam" id="PF00155"/>
    </source>
</evidence>
<dbReference type="InterPro" id="IPR004839">
    <property type="entry name" value="Aminotransferase_I/II_large"/>
</dbReference>
<name>A0A0B8NYX0_9VIBR</name>
<comment type="caution">
    <text evidence="10">The sequence shown here is derived from an EMBL/GenBank/DDBJ whole genome shotgun (WGS) entry which is preliminary data.</text>
</comment>
<keyword evidence="6" id="KW-0805">Transcription regulation</keyword>
<dbReference type="EC" id="2.6.1.1" evidence="10"/>
<keyword evidence="4 10" id="KW-0808">Transferase</keyword>
<keyword evidence="8" id="KW-0804">Transcription</keyword>
<reference evidence="10 11" key="1">
    <citation type="submission" date="2015-01" db="EMBL/GenBank/DDBJ databases">
        <title>Vibrio sp. C1 JCM 19231 whole genome shotgun sequence.</title>
        <authorList>
            <person name="Sawabe T."/>
            <person name="Meirelles P."/>
            <person name="Feng G."/>
            <person name="Sayaka M."/>
            <person name="Hattori M."/>
            <person name="Ohkuma M."/>
        </authorList>
    </citation>
    <scope>NUCLEOTIDE SEQUENCE [LARGE SCALE GENOMIC DNA]</scope>
    <source>
        <strain evidence="11">JCM 19231</strain>
    </source>
</reference>
<evidence type="ECO:0000313" key="10">
    <source>
        <dbReference type="EMBL" id="GAM57507.1"/>
    </source>
</evidence>
<dbReference type="GO" id="GO:0004069">
    <property type="term" value="F:L-aspartate:2-oxoglutarate aminotransferase activity"/>
    <property type="evidence" value="ECO:0007669"/>
    <property type="project" value="UniProtKB-EC"/>
</dbReference>
<accession>A0A0B8NYX0</accession>